<protein>
    <submittedName>
        <fullName evidence="1">Uncharacterized protein</fullName>
    </submittedName>
</protein>
<name>A0AA88DFI0_FICCA</name>
<gene>
    <name evidence="1" type="ORF">TIFTF001_025385</name>
</gene>
<keyword evidence="2" id="KW-1185">Reference proteome</keyword>
<evidence type="ECO:0000313" key="1">
    <source>
        <dbReference type="EMBL" id="GMN56275.1"/>
    </source>
</evidence>
<reference evidence="1" key="1">
    <citation type="submission" date="2023-07" db="EMBL/GenBank/DDBJ databases">
        <title>draft genome sequence of fig (Ficus carica).</title>
        <authorList>
            <person name="Takahashi T."/>
            <person name="Nishimura K."/>
        </authorList>
    </citation>
    <scope>NUCLEOTIDE SEQUENCE</scope>
</reference>
<evidence type="ECO:0000313" key="2">
    <source>
        <dbReference type="Proteomes" id="UP001187192"/>
    </source>
</evidence>
<comment type="caution">
    <text evidence="1">The sequence shown here is derived from an EMBL/GenBank/DDBJ whole genome shotgun (WGS) entry which is preliminary data.</text>
</comment>
<sequence>MKRTFHTCFWRLHHTKVLALLSNGSRFPSNLKDLGFVVPRFGIAFHHVVGVVRIRVPPPCVFVAVSLPFPRSWQIWVPPMSSPPSAPASLSGSLSI</sequence>
<dbReference type="Proteomes" id="UP001187192">
    <property type="component" value="Unassembled WGS sequence"/>
</dbReference>
<dbReference type="AlphaFoldDB" id="A0AA88DFI0"/>
<organism evidence="1 2">
    <name type="scientific">Ficus carica</name>
    <name type="common">Common fig</name>
    <dbReference type="NCBI Taxonomy" id="3494"/>
    <lineage>
        <taxon>Eukaryota</taxon>
        <taxon>Viridiplantae</taxon>
        <taxon>Streptophyta</taxon>
        <taxon>Embryophyta</taxon>
        <taxon>Tracheophyta</taxon>
        <taxon>Spermatophyta</taxon>
        <taxon>Magnoliopsida</taxon>
        <taxon>eudicotyledons</taxon>
        <taxon>Gunneridae</taxon>
        <taxon>Pentapetalae</taxon>
        <taxon>rosids</taxon>
        <taxon>fabids</taxon>
        <taxon>Rosales</taxon>
        <taxon>Moraceae</taxon>
        <taxon>Ficeae</taxon>
        <taxon>Ficus</taxon>
    </lineage>
</organism>
<dbReference type="EMBL" id="BTGU01000062">
    <property type="protein sequence ID" value="GMN56275.1"/>
    <property type="molecule type" value="Genomic_DNA"/>
</dbReference>
<proteinExistence type="predicted"/>
<accession>A0AA88DFI0</accession>